<dbReference type="Pfam" id="PF13581">
    <property type="entry name" value="HATPase_c_2"/>
    <property type="match status" value="1"/>
</dbReference>
<keyword evidence="1" id="KW-0723">Serine/threonine-protein kinase</keyword>
<keyword evidence="3" id="KW-0418">Kinase</keyword>
<name>A0A8J3WFC8_PLARO</name>
<dbReference type="InterPro" id="IPR050267">
    <property type="entry name" value="Anti-sigma-factor_SerPK"/>
</dbReference>
<dbReference type="InterPro" id="IPR036890">
    <property type="entry name" value="HATPase_C_sf"/>
</dbReference>
<dbReference type="Gene3D" id="3.30.565.10">
    <property type="entry name" value="Histidine kinase-like ATPase, C-terminal domain"/>
    <property type="match status" value="1"/>
</dbReference>
<keyword evidence="3" id="KW-0808">Transferase</keyword>
<dbReference type="Proteomes" id="UP000655044">
    <property type="component" value="Unassembled WGS sequence"/>
</dbReference>
<dbReference type="PANTHER" id="PTHR35526">
    <property type="entry name" value="ANTI-SIGMA-F FACTOR RSBW-RELATED"/>
    <property type="match status" value="1"/>
</dbReference>
<dbReference type="CDD" id="cd16936">
    <property type="entry name" value="HATPase_RsbW-like"/>
    <property type="match status" value="1"/>
</dbReference>
<keyword evidence="4" id="KW-1185">Reference proteome</keyword>
<feature type="domain" description="Histidine kinase/HSP90-like ATPase" evidence="2">
    <location>
        <begin position="11"/>
        <end position="124"/>
    </location>
</feature>
<dbReference type="AlphaFoldDB" id="A0A8J3WFC8"/>
<accession>A0A8J3WFC8</accession>
<evidence type="ECO:0000259" key="2">
    <source>
        <dbReference type="Pfam" id="PF13581"/>
    </source>
</evidence>
<sequence length="144" mass="15951">MSPLRCRLRLPAALPSLEQLADHVLSLARRARLPKEATYRLRLATDELATNIIVHGYAGRGGEFAVCCGTSGESVWVRLEDDAPPFDPRRGLSDPELDVPPAERRIGGLGIFLALRALDDFAYMFVDGVNTSTLMVHRHVKAEW</sequence>
<evidence type="ECO:0000313" key="4">
    <source>
        <dbReference type="Proteomes" id="UP000655044"/>
    </source>
</evidence>
<comment type="caution">
    <text evidence="3">The sequence shown here is derived from an EMBL/GenBank/DDBJ whole genome shotgun (WGS) entry which is preliminary data.</text>
</comment>
<gene>
    <name evidence="3" type="primary">rsbW</name>
    <name evidence="3" type="ORF">Pro02_56680</name>
</gene>
<dbReference type="PANTHER" id="PTHR35526:SF6">
    <property type="entry name" value="SLR1861 PROTEIN"/>
    <property type="match status" value="1"/>
</dbReference>
<dbReference type="RefSeq" id="WP_189243412.1">
    <property type="nucleotide sequence ID" value="NZ_BMQP01000038.1"/>
</dbReference>
<proteinExistence type="predicted"/>
<dbReference type="SUPFAM" id="SSF55874">
    <property type="entry name" value="ATPase domain of HSP90 chaperone/DNA topoisomerase II/histidine kinase"/>
    <property type="match status" value="1"/>
</dbReference>
<dbReference type="InterPro" id="IPR003594">
    <property type="entry name" value="HATPase_dom"/>
</dbReference>
<evidence type="ECO:0000313" key="3">
    <source>
        <dbReference type="EMBL" id="GIH87260.1"/>
    </source>
</evidence>
<dbReference type="GO" id="GO:0004674">
    <property type="term" value="F:protein serine/threonine kinase activity"/>
    <property type="evidence" value="ECO:0007669"/>
    <property type="project" value="UniProtKB-KW"/>
</dbReference>
<reference evidence="3" key="1">
    <citation type="submission" date="2021-01" db="EMBL/GenBank/DDBJ databases">
        <title>Whole genome shotgun sequence of Planobispora rosea NBRC 15558.</title>
        <authorList>
            <person name="Komaki H."/>
            <person name="Tamura T."/>
        </authorList>
    </citation>
    <scope>NUCLEOTIDE SEQUENCE</scope>
    <source>
        <strain evidence="3">NBRC 15558</strain>
    </source>
</reference>
<protein>
    <submittedName>
        <fullName evidence="3">Histidine kinase</fullName>
    </submittedName>
</protein>
<dbReference type="EMBL" id="BOOI01000057">
    <property type="protein sequence ID" value="GIH87260.1"/>
    <property type="molecule type" value="Genomic_DNA"/>
</dbReference>
<evidence type="ECO:0000256" key="1">
    <source>
        <dbReference type="ARBA" id="ARBA00022527"/>
    </source>
</evidence>
<organism evidence="3 4">
    <name type="scientific">Planobispora rosea</name>
    <dbReference type="NCBI Taxonomy" id="35762"/>
    <lineage>
        <taxon>Bacteria</taxon>
        <taxon>Bacillati</taxon>
        <taxon>Actinomycetota</taxon>
        <taxon>Actinomycetes</taxon>
        <taxon>Streptosporangiales</taxon>
        <taxon>Streptosporangiaceae</taxon>
        <taxon>Planobispora</taxon>
    </lineage>
</organism>